<evidence type="ECO:0000313" key="2">
    <source>
        <dbReference type="Proteomes" id="UP001224775"/>
    </source>
</evidence>
<sequence>MGEETLNAMVSETLCVLPRLTRTFSNIIYRKTKGNPLFVSQLMLALSKKRLLFPSLSRRRWEWDNEKIMSQKLPDDVAVFFTQSI</sequence>
<dbReference type="InterPro" id="IPR053159">
    <property type="entry name" value="Hybrid_Histidine_Kinase"/>
</dbReference>
<name>A0AAD8Y7Z4_9STRA</name>
<comment type="caution">
    <text evidence="1">The sequence shown here is derived from an EMBL/GenBank/DDBJ whole genome shotgun (WGS) entry which is preliminary data.</text>
</comment>
<proteinExistence type="predicted"/>
<dbReference type="AlphaFoldDB" id="A0AAD8Y7Z4"/>
<dbReference type="Proteomes" id="UP001224775">
    <property type="component" value="Unassembled WGS sequence"/>
</dbReference>
<evidence type="ECO:0000313" key="1">
    <source>
        <dbReference type="EMBL" id="KAK1741489.1"/>
    </source>
</evidence>
<organism evidence="1 2">
    <name type="scientific">Skeletonema marinoi</name>
    <dbReference type="NCBI Taxonomy" id="267567"/>
    <lineage>
        <taxon>Eukaryota</taxon>
        <taxon>Sar</taxon>
        <taxon>Stramenopiles</taxon>
        <taxon>Ochrophyta</taxon>
        <taxon>Bacillariophyta</taxon>
        <taxon>Coscinodiscophyceae</taxon>
        <taxon>Thalassiosirophycidae</taxon>
        <taxon>Thalassiosirales</taxon>
        <taxon>Skeletonemataceae</taxon>
        <taxon>Skeletonema</taxon>
        <taxon>Skeletonema marinoi-dohrnii complex</taxon>
    </lineage>
</organism>
<dbReference type="PANTHER" id="PTHR43642:SF1">
    <property type="entry name" value="HYBRID SIGNAL TRANSDUCTION HISTIDINE KINASE G"/>
    <property type="match status" value="1"/>
</dbReference>
<accession>A0AAD8Y7Z4</accession>
<keyword evidence="2" id="KW-1185">Reference proteome</keyword>
<feature type="non-terminal residue" evidence="1">
    <location>
        <position position="85"/>
    </location>
</feature>
<dbReference type="PANTHER" id="PTHR43642">
    <property type="entry name" value="HYBRID SIGNAL TRANSDUCTION HISTIDINE KINASE G"/>
    <property type="match status" value="1"/>
</dbReference>
<dbReference type="EMBL" id="JATAAI010000013">
    <property type="protein sequence ID" value="KAK1741489.1"/>
    <property type="molecule type" value="Genomic_DNA"/>
</dbReference>
<protein>
    <submittedName>
        <fullName evidence="1">ATPase</fullName>
    </submittedName>
</protein>
<gene>
    <name evidence="1" type="ORF">QTG54_007967</name>
</gene>
<reference evidence="1" key="1">
    <citation type="submission" date="2023-06" db="EMBL/GenBank/DDBJ databases">
        <title>Survivors Of The Sea: Transcriptome response of Skeletonema marinoi to long-term dormancy.</title>
        <authorList>
            <person name="Pinder M.I.M."/>
            <person name="Kourtchenko O."/>
            <person name="Robertson E.K."/>
            <person name="Larsson T."/>
            <person name="Maumus F."/>
            <person name="Osuna-Cruz C.M."/>
            <person name="Vancaester E."/>
            <person name="Stenow R."/>
            <person name="Vandepoele K."/>
            <person name="Ploug H."/>
            <person name="Bruchert V."/>
            <person name="Godhe A."/>
            <person name="Topel M."/>
        </authorList>
    </citation>
    <scope>NUCLEOTIDE SEQUENCE</scope>
    <source>
        <strain evidence="1">R05AC</strain>
    </source>
</reference>